<protein>
    <submittedName>
        <fullName evidence="1">Uncharacterized protein</fullName>
    </submittedName>
</protein>
<sequence>MAGRAICDDVAYDGDTQADGERHDHGSAYNAYRVTHDCSPLFRNQLLCK</sequence>
<name>A0ABP4E5G0_9ACTN</name>
<dbReference type="Proteomes" id="UP001500037">
    <property type="component" value="Unassembled WGS sequence"/>
</dbReference>
<gene>
    <name evidence="1" type="ORF">GCM10009665_80710</name>
</gene>
<accession>A0ABP4E5G0</accession>
<reference evidence="2" key="1">
    <citation type="journal article" date="2019" name="Int. J. Syst. Evol. Microbiol.">
        <title>The Global Catalogue of Microorganisms (GCM) 10K type strain sequencing project: providing services to taxonomists for standard genome sequencing and annotation.</title>
        <authorList>
            <consortium name="The Broad Institute Genomics Platform"/>
            <consortium name="The Broad Institute Genome Sequencing Center for Infectious Disease"/>
            <person name="Wu L."/>
            <person name="Ma J."/>
        </authorList>
    </citation>
    <scope>NUCLEOTIDE SEQUENCE [LARGE SCALE GENOMIC DNA]</scope>
    <source>
        <strain evidence="2">JCM 13004</strain>
    </source>
</reference>
<evidence type="ECO:0000313" key="2">
    <source>
        <dbReference type="Proteomes" id="UP001500037"/>
    </source>
</evidence>
<comment type="caution">
    <text evidence="1">The sequence shown here is derived from an EMBL/GenBank/DDBJ whole genome shotgun (WGS) entry which is preliminary data.</text>
</comment>
<proteinExistence type="predicted"/>
<organism evidence="1 2">
    <name type="scientific">Kitasatospora nipponensis</name>
    <dbReference type="NCBI Taxonomy" id="258049"/>
    <lineage>
        <taxon>Bacteria</taxon>
        <taxon>Bacillati</taxon>
        <taxon>Actinomycetota</taxon>
        <taxon>Actinomycetes</taxon>
        <taxon>Kitasatosporales</taxon>
        <taxon>Streptomycetaceae</taxon>
        <taxon>Kitasatospora</taxon>
    </lineage>
</organism>
<dbReference type="EMBL" id="BAAALF010001217">
    <property type="protein sequence ID" value="GAA1088894.1"/>
    <property type="molecule type" value="Genomic_DNA"/>
</dbReference>
<evidence type="ECO:0000313" key="1">
    <source>
        <dbReference type="EMBL" id="GAA1088894.1"/>
    </source>
</evidence>
<keyword evidence="2" id="KW-1185">Reference proteome</keyword>